<evidence type="ECO:0000256" key="3">
    <source>
        <dbReference type="ARBA" id="ARBA00022475"/>
    </source>
</evidence>
<keyword evidence="6 9" id="KW-1133">Transmembrane helix</keyword>
<feature type="transmembrane region" description="Helical" evidence="9">
    <location>
        <begin position="458"/>
        <end position="480"/>
    </location>
</feature>
<feature type="transmembrane region" description="Helical" evidence="9">
    <location>
        <begin position="12"/>
        <end position="31"/>
    </location>
</feature>
<dbReference type="OrthoDB" id="146638at2157"/>
<protein>
    <recommendedName>
        <fullName evidence="9">Protein-export membrane protein SecD</fullName>
    </recommendedName>
</protein>
<evidence type="ECO:0000256" key="9">
    <source>
        <dbReference type="HAMAP-Rule" id="MF_01463"/>
    </source>
</evidence>
<dbReference type="InterPro" id="IPR048634">
    <property type="entry name" value="SecD_SecF_C"/>
</dbReference>
<dbReference type="GeneID" id="24858859"/>
<evidence type="ECO:0000313" key="11">
    <source>
        <dbReference type="EMBL" id="AKB26827.1"/>
    </source>
</evidence>
<proteinExistence type="inferred from homology"/>
<dbReference type="Gene3D" id="1.20.1640.10">
    <property type="entry name" value="Multidrug efflux transporter AcrB transmembrane domain"/>
    <property type="match status" value="1"/>
</dbReference>
<keyword evidence="5 9" id="KW-0653">Protein transport</keyword>
<dbReference type="HOGENOM" id="CLU_007894_5_1_2"/>
<name>A0A0E3P0I7_9EURY</name>
<feature type="transmembrane region" description="Helical" evidence="9">
    <location>
        <begin position="530"/>
        <end position="549"/>
    </location>
</feature>
<comment type="similarity">
    <text evidence="9">Belongs to the SecD/SecF family. SecD subfamily.</text>
</comment>
<dbReference type="GO" id="GO:0065002">
    <property type="term" value="P:intracellular protein transmembrane transport"/>
    <property type="evidence" value="ECO:0007669"/>
    <property type="project" value="UniProtKB-UniRule"/>
</dbReference>
<dbReference type="PANTHER" id="PTHR30081">
    <property type="entry name" value="PROTEIN-EXPORT MEMBRANE PROTEIN SEC"/>
    <property type="match status" value="1"/>
</dbReference>
<feature type="domain" description="Protein export membrane protein SecD/SecF C-terminal" evidence="10">
    <location>
        <begin position="393"/>
        <end position="543"/>
    </location>
</feature>
<dbReference type="Pfam" id="PF02355">
    <property type="entry name" value="SecD_SecF_C"/>
    <property type="match status" value="1"/>
</dbReference>
<feature type="transmembrane region" description="Helical" evidence="9">
    <location>
        <begin position="430"/>
        <end position="452"/>
    </location>
</feature>
<dbReference type="PATRIC" id="fig|1434120.4.peg.147"/>
<dbReference type="PANTHER" id="PTHR30081:SF1">
    <property type="entry name" value="PROTEIN TRANSLOCASE SUBUNIT SECD"/>
    <property type="match status" value="1"/>
</dbReference>
<dbReference type="InterPro" id="IPR022813">
    <property type="entry name" value="SecD/SecF_arch_bac"/>
</dbReference>
<dbReference type="Proteomes" id="UP000033111">
    <property type="component" value="Chromosome"/>
</dbReference>
<evidence type="ECO:0000256" key="5">
    <source>
        <dbReference type="ARBA" id="ARBA00022927"/>
    </source>
</evidence>
<comment type="subunit">
    <text evidence="9">Part of the protein translocation apparatus. Forms a complex with SecF.</text>
</comment>
<evidence type="ECO:0000256" key="2">
    <source>
        <dbReference type="ARBA" id="ARBA00022448"/>
    </source>
</evidence>
<dbReference type="KEGG" id="msw:MSSIT_0108"/>
<dbReference type="SUPFAM" id="SSF82866">
    <property type="entry name" value="Multidrug efflux transporter AcrB transmembrane domain"/>
    <property type="match status" value="1"/>
</dbReference>
<organism evidence="11 12">
    <name type="scientific">Methanosarcina siciliae T4/M</name>
    <dbReference type="NCBI Taxonomy" id="1434120"/>
    <lineage>
        <taxon>Archaea</taxon>
        <taxon>Methanobacteriati</taxon>
        <taxon>Methanobacteriota</taxon>
        <taxon>Stenosarchaea group</taxon>
        <taxon>Methanomicrobia</taxon>
        <taxon>Methanosarcinales</taxon>
        <taxon>Methanosarcinaceae</taxon>
        <taxon>Methanosarcina</taxon>
    </lineage>
</organism>
<keyword evidence="3 9" id="KW-1003">Cell membrane</keyword>
<reference evidence="11 12" key="1">
    <citation type="submission" date="2014-07" db="EMBL/GenBank/DDBJ databases">
        <title>Methanogenic archaea and the global carbon cycle.</title>
        <authorList>
            <person name="Henriksen J.R."/>
            <person name="Luke J."/>
            <person name="Reinhart S."/>
            <person name="Benedict M.N."/>
            <person name="Youngblut N.D."/>
            <person name="Metcalf M.E."/>
            <person name="Whitaker R.J."/>
            <person name="Metcalf W.W."/>
        </authorList>
    </citation>
    <scope>NUCLEOTIDE SEQUENCE [LARGE SCALE GENOMIC DNA]</scope>
    <source>
        <strain evidence="11 12">T4/M</strain>
    </source>
</reference>
<keyword evidence="4 9" id="KW-0812">Transmembrane</keyword>
<evidence type="ECO:0000256" key="6">
    <source>
        <dbReference type="ARBA" id="ARBA00022989"/>
    </source>
</evidence>
<keyword evidence="2 9" id="KW-0813">Transport</keyword>
<dbReference type="AlphaFoldDB" id="A0A0E3P0I7"/>
<evidence type="ECO:0000256" key="7">
    <source>
        <dbReference type="ARBA" id="ARBA00023010"/>
    </source>
</evidence>
<keyword evidence="8 9" id="KW-0472">Membrane</keyword>
<sequence length="570" mass="61181">MRDKKSLFKNVRVIIFILALLASVVLIHPGYNSEEGLNTNLNYGLDLEGGSWLQIKLQGALVQVDADPEMIVSQLVEPVIGAPIQVTDSNLDVSGVSLSDRYLTFTTSATVSASQLELLDLGSVSVDKLSQGTTQVTLTTTKETLIQAYLAKAFDAEVLPISTEDGTVYEIRAEASEEEIEALMEKVGGTILKNEDGTSTYKEGVSTDTRDLTRDILNDKLNSLGLKDIPVRTVGEDYILIDFAGIDLATAKDIAEKPGKFEIRIQTTGNETQHVLYGDSIVSVGIPSYHDNQWHTPFTLNEEGARALQKVAIDTGATDYPESHYLNMYLDEEKIYGAPLSYSAASRLKETPIYSWEASTGTDEAAKTEAETLQIHLRAGALPVNVVLVGSGHVDATLGKQFKTEAVIAGLFSLLAVAAVVFRRYRRPEILVPMIGTSVSEVIMILGVAAAIGWQLDLAAIAGIIAAIGTGIDHLVIITDEVLYEGKLPPTRVFVSRIGKAFSIIFGAAATTIIAMSPLVVMGFGALKGFAITTIIGVFIGVVIARPVYGVVIKELLEVEGNGSQESTAD</sequence>
<evidence type="ECO:0000313" key="12">
    <source>
        <dbReference type="Proteomes" id="UP000033111"/>
    </source>
</evidence>
<dbReference type="Gene3D" id="3.30.70.3220">
    <property type="match status" value="1"/>
</dbReference>
<feature type="transmembrane region" description="Helical" evidence="9">
    <location>
        <begin position="501"/>
        <end position="524"/>
    </location>
</feature>
<keyword evidence="7 9" id="KW-0811">Translocation</keyword>
<dbReference type="HAMAP" id="MF_01463_A">
    <property type="entry name" value="SecD_A"/>
    <property type="match status" value="1"/>
</dbReference>
<comment type="subcellular location">
    <subcellularLocation>
        <location evidence="1 9">Cell membrane</location>
        <topology evidence="1 9">Multi-pass membrane protein</topology>
    </subcellularLocation>
</comment>
<dbReference type="EMBL" id="CP009506">
    <property type="protein sequence ID" value="AKB26827.1"/>
    <property type="molecule type" value="Genomic_DNA"/>
</dbReference>
<dbReference type="GO" id="GO:0005886">
    <property type="term" value="C:plasma membrane"/>
    <property type="evidence" value="ECO:0007669"/>
    <property type="project" value="UniProtKB-SubCell"/>
</dbReference>
<dbReference type="GO" id="GO:0006605">
    <property type="term" value="P:protein targeting"/>
    <property type="evidence" value="ECO:0007669"/>
    <property type="project" value="UniProtKB-UniRule"/>
</dbReference>
<evidence type="ECO:0000256" key="1">
    <source>
        <dbReference type="ARBA" id="ARBA00004651"/>
    </source>
</evidence>
<comment type="function">
    <text evidence="9">Involved in protein export.</text>
</comment>
<dbReference type="RefSeq" id="WP_048169143.1">
    <property type="nucleotide sequence ID" value="NZ_CP009506.1"/>
</dbReference>
<dbReference type="NCBIfam" id="NF006217">
    <property type="entry name" value="PRK08343.1-3"/>
    <property type="match status" value="1"/>
</dbReference>
<keyword evidence="12" id="KW-1185">Reference proteome</keyword>
<evidence type="ECO:0000256" key="8">
    <source>
        <dbReference type="ARBA" id="ARBA00023136"/>
    </source>
</evidence>
<dbReference type="InterPro" id="IPR024912">
    <property type="entry name" value="SecD_arc"/>
</dbReference>
<evidence type="ECO:0000256" key="4">
    <source>
        <dbReference type="ARBA" id="ARBA00022692"/>
    </source>
</evidence>
<accession>A0A0E3P0I7</accession>
<gene>
    <name evidence="9" type="primary">secD</name>
    <name evidence="11" type="ORF">MSSIT_0108</name>
</gene>
<evidence type="ECO:0000259" key="10">
    <source>
        <dbReference type="Pfam" id="PF02355"/>
    </source>
</evidence>
<feature type="transmembrane region" description="Helical" evidence="9">
    <location>
        <begin position="406"/>
        <end position="423"/>
    </location>
</feature>